<feature type="domain" description="VTT" evidence="7">
    <location>
        <begin position="69"/>
        <end position="184"/>
    </location>
</feature>
<comment type="caution">
    <text evidence="8">The sequence shown here is derived from an EMBL/GenBank/DDBJ whole genome shotgun (WGS) entry which is preliminary data.</text>
</comment>
<gene>
    <name evidence="8" type="ORF">ISP13_01935</name>
</gene>
<comment type="similarity">
    <text evidence="6">Belongs to the TVP38/TMEM64 family.</text>
</comment>
<protein>
    <recommendedName>
        <fullName evidence="6">TVP38/TMEM64 family membrane protein</fullName>
    </recommendedName>
</protein>
<feature type="transmembrane region" description="Helical" evidence="6">
    <location>
        <begin position="7"/>
        <end position="26"/>
    </location>
</feature>
<dbReference type="PANTHER" id="PTHR12677">
    <property type="entry name" value="GOLGI APPARATUS MEMBRANE PROTEIN TVP38-RELATED"/>
    <property type="match status" value="1"/>
</dbReference>
<sequence length="250" mass="26935">MNRLRASLPLILLIVAGIVLVSSGIFDRFHPGHLVAHQQQIHARINADPWLSRLVYIGLLTLATCTGIPLTIVLILAGGFAFGIVEGTMYSSIGLTLGSLILFLASRYAFGEGSKHPPAIAEKLHHGFERHPVSYTLFLRLVPVAPFGLLTVALAWLRCPLWLFLGATWLGGTLMLAFETSVGAGLSQALSHGHRLGADLFFDPSIMWPLGVLALLSLLPLLVDFIRTKRHAAAESSQEKPPSRGIGPTG</sequence>
<feature type="transmembrane region" description="Helical" evidence="6">
    <location>
        <begin position="89"/>
        <end position="110"/>
    </location>
</feature>
<evidence type="ECO:0000256" key="4">
    <source>
        <dbReference type="ARBA" id="ARBA00022989"/>
    </source>
</evidence>
<dbReference type="RefSeq" id="WP_284399254.1">
    <property type="nucleotide sequence ID" value="NZ_BSNQ01000003.1"/>
</dbReference>
<keyword evidence="5 6" id="KW-0472">Membrane</keyword>
<reference evidence="8 9" key="1">
    <citation type="submission" date="2020-10" db="EMBL/GenBank/DDBJ databases">
        <title>Phylogeny of dyella-like bacteria.</title>
        <authorList>
            <person name="Fu J."/>
        </authorList>
    </citation>
    <scope>NUCLEOTIDE SEQUENCE [LARGE SCALE GENOMIC DNA]</scope>
    <source>
        <strain evidence="8 9">DHOB07</strain>
    </source>
</reference>
<feature type="transmembrane region" description="Helical" evidence="6">
    <location>
        <begin position="137"/>
        <end position="157"/>
    </location>
</feature>
<evidence type="ECO:0000313" key="9">
    <source>
        <dbReference type="Proteomes" id="UP001620405"/>
    </source>
</evidence>
<comment type="subcellular location">
    <subcellularLocation>
        <location evidence="1 6">Cell membrane</location>
        <topology evidence="1 6">Multi-pass membrane protein</topology>
    </subcellularLocation>
</comment>
<keyword evidence="3 6" id="KW-0812">Transmembrane</keyword>
<keyword evidence="9" id="KW-1185">Reference proteome</keyword>
<dbReference type="PANTHER" id="PTHR12677:SF59">
    <property type="entry name" value="GOLGI APPARATUS MEMBRANE PROTEIN TVP38-RELATED"/>
    <property type="match status" value="1"/>
</dbReference>
<organism evidence="8 9">
    <name type="scientific">Dyella lipolytica</name>
    <dbReference type="NCBI Taxonomy" id="1867835"/>
    <lineage>
        <taxon>Bacteria</taxon>
        <taxon>Pseudomonadati</taxon>
        <taxon>Pseudomonadota</taxon>
        <taxon>Gammaproteobacteria</taxon>
        <taxon>Lysobacterales</taxon>
        <taxon>Rhodanobacteraceae</taxon>
        <taxon>Dyella</taxon>
    </lineage>
</organism>
<keyword evidence="4 6" id="KW-1133">Transmembrane helix</keyword>
<evidence type="ECO:0000256" key="3">
    <source>
        <dbReference type="ARBA" id="ARBA00022692"/>
    </source>
</evidence>
<dbReference type="InterPro" id="IPR032816">
    <property type="entry name" value="VTT_dom"/>
</dbReference>
<evidence type="ECO:0000256" key="1">
    <source>
        <dbReference type="ARBA" id="ARBA00004651"/>
    </source>
</evidence>
<dbReference type="EMBL" id="JADIKG010000009">
    <property type="protein sequence ID" value="MFK2872276.1"/>
    <property type="molecule type" value="Genomic_DNA"/>
</dbReference>
<dbReference type="Proteomes" id="UP001620405">
    <property type="component" value="Unassembled WGS sequence"/>
</dbReference>
<name>A0ABW8IQR4_9GAMM</name>
<evidence type="ECO:0000256" key="5">
    <source>
        <dbReference type="ARBA" id="ARBA00023136"/>
    </source>
</evidence>
<keyword evidence="2 6" id="KW-1003">Cell membrane</keyword>
<dbReference type="InterPro" id="IPR015414">
    <property type="entry name" value="TMEM64"/>
</dbReference>
<evidence type="ECO:0000256" key="2">
    <source>
        <dbReference type="ARBA" id="ARBA00022475"/>
    </source>
</evidence>
<proteinExistence type="inferred from homology"/>
<evidence type="ECO:0000259" key="7">
    <source>
        <dbReference type="Pfam" id="PF09335"/>
    </source>
</evidence>
<accession>A0ABW8IQR4</accession>
<evidence type="ECO:0000313" key="8">
    <source>
        <dbReference type="EMBL" id="MFK2872276.1"/>
    </source>
</evidence>
<dbReference type="Pfam" id="PF09335">
    <property type="entry name" value="VTT_dom"/>
    <property type="match status" value="1"/>
</dbReference>
<feature type="transmembrane region" description="Helical" evidence="6">
    <location>
        <begin position="206"/>
        <end position="226"/>
    </location>
</feature>
<evidence type="ECO:0000256" key="6">
    <source>
        <dbReference type="RuleBase" id="RU366058"/>
    </source>
</evidence>
<feature type="transmembrane region" description="Helical" evidence="6">
    <location>
        <begin position="54"/>
        <end position="77"/>
    </location>
</feature>
<feature type="transmembrane region" description="Helical" evidence="6">
    <location>
        <begin position="164"/>
        <end position="186"/>
    </location>
</feature>